<name>A0A645JJK5_9ZZZZ</name>
<evidence type="ECO:0000256" key="1">
    <source>
        <dbReference type="ARBA" id="ARBA00023125"/>
    </source>
</evidence>
<dbReference type="InterPro" id="IPR010982">
    <property type="entry name" value="Lambda_DNA-bd_dom_sf"/>
</dbReference>
<dbReference type="PANTHER" id="PTHR46558">
    <property type="entry name" value="TRACRIPTIONAL REGULATORY PROTEIN-RELATED-RELATED"/>
    <property type="match status" value="1"/>
</dbReference>
<dbReference type="Pfam" id="PF01381">
    <property type="entry name" value="HTH_3"/>
    <property type="match status" value="1"/>
</dbReference>
<dbReference type="PANTHER" id="PTHR46558:SF4">
    <property type="entry name" value="DNA-BIDING PHAGE PROTEIN"/>
    <property type="match status" value="1"/>
</dbReference>
<dbReference type="Gene3D" id="1.10.260.40">
    <property type="entry name" value="lambda repressor-like DNA-binding domains"/>
    <property type="match status" value="1"/>
</dbReference>
<protein>
    <recommendedName>
        <fullName evidence="2">HTH cro/C1-type domain-containing protein</fullName>
    </recommendedName>
</protein>
<dbReference type="SUPFAM" id="SSF47413">
    <property type="entry name" value="lambda repressor-like DNA-binding domains"/>
    <property type="match status" value="1"/>
</dbReference>
<dbReference type="SMART" id="SM00530">
    <property type="entry name" value="HTH_XRE"/>
    <property type="match status" value="1"/>
</dbReference>
<dbReference type="InterPro" id="IPR001387">
    <property type="entry name" value="Cro/C1-type_HTH"/>
</dbReference>
<reference evidence="3" key="1">
    <citation type="submission" date="2019-08" db="EMBL/GenBank/DDBJ databases">
        <authorList>
            <person name="Kucharzyk K."/>
            <person name="Murdoch R.W."/>
            <person name="Higgins S."/>
            <person name="Loffler F."/>
        </authorList>
    </citation>
    <scope>NUCLEOTIDE SEQUENCE</scope>
</reference>
<dbReference type="CDD" id="cd00093">
    <property type="entry name" value="HTH_XRE"/>
    <property type="match status" value="1"/>
</dbReference>
<dbReference type="EMBL" id="VSSQ01142840">
    <property type="protein sequence ID" value="MPN63422.1"/>
    <property type="molecule type" value="Genomic_DNA"/>
</dbReference>
<comment type="caution">
    <text evidence="3">The sequence shown here is derived from an EMBL/GenBank/DDBJ whole genome shotgun (WGS) entry which is preliminary data.</text>
</comment>
<gene>
    <name evidence="3" type="ORF">SDC9_211181</name>
</gene>
<feature type="domain" description="HTH cro/C1-type" evidence="2">
    <location>
        <begin position="4"/>
        <end position="58"/>
    </location>
</feature>
<proteinExistence type="predicted"/>
<sequence>MNPIKGLREKAGLIQSELAEKLGVSQSTIAMWETGESKPRADKLPELARILGCTIDDLFKKDEPKSA</sequence>
<organism evidence="3">
    <name type="scientific">bioreactor metagenome</name>
    <dbReference type="NCBI Taxonomy" id="1076179"/>
    <lineage>
        <taxon>unclassified sequences</taxon>
        <taxon>metagenomes</taxon>
        <taxon>ecological metagenomes</taxon>
    </lineage>
</organism>
<dbReference type="PROSITE" id="PS50943">
    <property type="entry name" value="HTH_CROC1"/>
    <property type="match status" value="1"/>
</dbReference>
<keyword evidence="1" id="KW-0238">DNA-binding</keyword>
<evidence type="ECO:0000259" key="2">
    <source>
        <dbReference type="PROSITE" id="PS50943"/>
    </source>
</evidence>
<dbReference type="GO" id="GO:0003677">
    <property type="term" value="F:DNA binding"/>
    <property type="evidence" value="ECO:0007669"/>
    <property type="project" value="UniProtKB-KW"/>
</dbReference>
<accession>A0A645JJK5</accession>
<dbReference type="AlphaFoldDB" id="A0A645JJK5"/>
<evidence type="ECO:0000313" key="3">
    <source>
        <dbReference type="EMBL" id="MPN63422.1"/>
    </source>
</evidence>